<dbReference type="Proteomes" id="UP001215598">
    <property type="component" value="Unassembled WGS sequence"/>
</dbReference>
<accession>A0AAD7MR61</accession>
<reference evidence="2" key="1">
    <citation type="submission" date="2023-03" db="EMBL/GenBank/DDBJ databases">
        <title>Massive genome expansion in bonnet fungi (Mycena s.s.) driven by repeated elements and novel gene families across ecological guilds.</title>
        <authorList>
            <consortium name="Lawrence Berkeley National Laboratory"/>
            <person name="Harder C.B."/>
            <person name="Miyauchi S."/>
            <person name="Viragh M."/>
            <person name="Kuo A."/>
            <person name="Thoen E."/>
            <person name="Andreopoulos B."/>
            <person name="Lu D."/>
            <person name="Skrede I."/>
            <person name="Drula E."/>
            <person name="Henrissat B."/>
            <person name="Morin E."/>
            <person name="Kohler A."/>
            <person name="Barry K."/>
            <person name="LaButti K."/>
            <person name="Morin E."/>
            <person name="Salamov A."/>
            <person name="Lipzen A."/>
            <person name="Mereny Z."/>
            <person name="Hegedus B."/>
            <person name="Baldrian P."/>
            <person name="Stursova M."/>
            <person name="Weitz H."/>
            <person name="Taylor A."/>
            <person name="Grigoriev I.V."/>
            <person name="Nagy L.G."/>
            <person name="Martin F."/>
            <person name="Kauserud H."/>
        </authorList>
    </citation>
    <scope>NUCLEOTIDE SEQUENCE</scope>
    <source>
        <strain evidence="2">CBHHK182m</strain>
    </source>
</reference>
<proteinExistence type="predicted"/>
<evidence type="ECO:0000313" key="3">
    <source>
        <dbReference type="Proteomes" id="UP001215598"/>
    </source>
</evidence>
<gene>
    <name evidence="2" type="ORF">B0H16DRAFT_1382624</name>
</gene>
<evidence type="ECO:0000256" key="1">
    <source>
        <dbReference type="SAM" id="MobiDB-lite"/>
    </source>
</evidence>
<feature type="region of interest" description="Disordered" evidence="1">
    <location>
        <begin position="33"/>
        <end position="66"/>
    </location>
</feature>
<name>A0AAD7MR61_9AGAR</name>
<feature type="compositionally biased region" description="Low complexity" evidence="1">
    <location>
        <begin position="50"/>
        <end position="66"/>
    </location>
</feature>
<dbReference type="AlphaFoldDB" id="A0AAD7MR61"/>
<keyword evidence="3" id="KW-1185">Reference proteome</keyword>
<protein>
    <submittedName>
        <fullName evidence="2">Uncharacterized protein</fullName>
    </submittedName>
</protein>
<organism evidence="2 3">
    <name type="scientific">Mycena metata</name>
    <dbReference type="NCBI Taxonomy" id="1033252"/>
    <lineage>
        <taxon>Eukaryota</taxon>
        <taxon>Fungi</taxon>
        <taxon>Dikarya</taxon>
        <taxon>Basidiomycota</taxon>
        <taxon>Agaricomycotina</taxon>
        <taxon>Agaricomycetes</taxon>
        <taxon>Agaricomycetidae</taxon>
        <taxon>Agaricales</taxon>
        <taxon>Marasmiineae</taxon>
        <taxon>Mycenaceae</taxon>
        <taxon>Mycena</taxon>
    </lineage>
</organism>
<feature type="compositionally biased region" description="Low complexity" evidence="1">
    <location>
        <begin position="33"/>
        <end position="42"/>
    </location>
</feature>
<dbReference type="EMBL" id="JARKIB010000165">
    <property type="protein sequence ID" value="KAJ7729450.1"/>
    <property type="molecule type" value="Genomic_DNA"/>
</dbReference>
<evidence type="ECO:0000313" key="2">
    <source>
        <dbReference type="EMBL" id="KAJ7729450.1"/>
    </source>
</evidence>
<comment type="caution">
    <text evidence="2">The sequence shown here is derived from an EMBL/GenBank/DDBJ whole genome shotgun (WGS) entry which is preliminary data.</text>
</comment>
<sequence length="66" mass="7044">MCNLPPYILRQTVKAGTIYVGSTDTPLTAQVIDPAADSPSESPESETSREPSIISTRTSINSTFSI</sequence>